<organism evidence="3 4">
    <name type="scientific">Mycena alexandri</name>
    <dbReference type="NCBI Taxonomy" id="1745969"/>
    <lineage>
        <taxon>Eukaryota</taxon>
        <taxon>Fungi</taxon>
        <taxon>Dikarya</taxon>
        <taxon>Basidiomycota</taxon>
        <taxon>Agaricomycotina</taxon>
        <taxon>Agaricomycetes</taxon>
        <taxon>Agaricomycetidae</taxon>
        <taxon>Agaricales</taxon>
        <taxon>Marasmiineae</taxon>
        <taxon>Mycenaceae</taxon>
        <taxon>Mycena</taxon>
    </lineage>
</organism>
<reference evidence="3" key="1">
    <citation type="submission" date="2023-03" db="EMBL/GenBank/DDBJ databases">
        <title>Massive genome expansion in bonnet fungi (Mycena s.s.) driven by repeated elements and novel gene families across ecological guilds.</title>
        <authorList>
            <consortium name="Lawrence Berkeley National Laboratory"/>
            <person name="Harder C.B."/>
            <person name="Miyauchi S."/>
            <person name="Viragh M."/>
            <person name="Kuo A."/>
            <person name="Thoen E."/>
            <person name="Andreopoulos B."/>
            <person name="Lu D."/>
            <person name="Skrede I."/>
            <person name="Drula E."/>
            <person name="Henrissat B."/>
            <person name="Morin E."/>
            <person name="Kohler A."/>
            <person name="Barry K."/>
            <person name="LaButti K."/>
            <person name="Morin E."/>
            <person name="Salamov A."/>
            <person name="Lipzen A."/>
            <person name="Mereny Z."/>
            <person name="Hegedus B."/>
            <person name="Baldrian P."/>
            <person name="Stursova M."/>
            <person name="Weitz H."/>
            <person name="Taylor A."/>
            <person name="Grigoriev I.V."/>
            <person name="Nagy L.G."/>
            <person name="Martin F."/>
            <person name="Kauserud H."/>
        </authorList>
    </citation>
    <scope>NUCLEOTIDE SEQUENCE</scope>
    <source>
        <strain evidence="3">CBHHK200</strain>
    </source>
</reference>
<evidence type="ECO:0000313" key="4">
    <source>
        <dbReference type="Proteomes" id="UP001218188"/>
    </source>
</evidence>
<dbReference type="InterPro" id="IPR045339">
    <property type="entry name" value="DUF6534"/>
</dbReference>
<proteinExistence type="predicted"/>
<feature type="transmembrane region" description="Helical" evidence="1">
    <location>
        <begin position="83"/>
        <end position="106"/>
    </location>
</feature>
<sequence length="296" mass="32691">MDSVSSLNSTIGVYEIGVLISYVLLGVATTQTYIYYARFPDDSIKLKTLVAVVWLCEVAHAGCLGHALYSYTISDYTRPERLLHAPISLGVAIAFAGIITACVQGFFTFRIYAFSEKLFIPVLLWTTIFLHLLGSIVILVTESRSTLLADYEERWGWLFAAVWILSVANDVTITATLVIVLRRRRPYVLQRTTALVDKIIVWTIETGMLTSAVSIVTLTCFITMLGSFIFLATFSVTSRLFSNSLLASLNSRTTLRAMDEIPLPSLKLPDNLPSNGVQVSKVSELVFVVGSRSTVP</sequence>
<feature type="domain" description="DUF6534" evidence="2">
    <location>
        <begin position="166"/>
        <end position="253"/>
    </location>
</feature>
<evidence type="ECO:0000313" key="3">
    <source>
        <dbReference type="EMBL" id="KAJ7044025.1"/>
    </source>
</evidence>
<feature type="transmembrane region" description="Helical" evidence="1">
    <location>
        <begin position="160"/>
        <end position="181"/>
    </location>
</feature>
<feature type="transmembrane region" description="Helical" evidence="1">
    <location>
        <begin position="208"/>
        <end position="234"/>
    </location>
</feature>
<accession>A0AAD6TF63</accession>
<comment type="caution">
    <text evidence="3">The sequence shown here is derived from an EMBL/GenBank/DDBJ whole genome shotgun (WGS) entry which is preliminary data.</text>
</comment>
<dbReference type="PANTHER" id="PTHR40465:SF1">
    <property type="entry name" value="DUF6534 DOMAIN-CONTAINING PROTEIN"/>
    <property type="match status" value="1"/>
</dbReference>
<name>A0AAD6TF63_9AGAR</name>
<evidence type="ECO:0000256" key="1">
    <source>
        <dbReference type="SAM" id="Phobius"/>
    </source>
</evidence>
<keyword evidence="1" id="KW-0812">Transmembrane</keyword>
<keyword evidence="1" id="KW-1133">Transmembrane helix</keyword>
<dbReference type="PANTHER" id="PTHR40465">
    <property type="entry name" value="CHROMOSOME 1, WHOLE GENOME SHOTGUN SEQUENCE"/>
    <property type="match status" value="1"/>
</dbReference>
<feature type="transmembrane region" description="Helical" evidence="1">
    <location>
        <begin position="48"/>
        <end position="71"/>
    </location>
</feature>
<protein>
    <recommendedName>
        <fullName evidence="2">DUF6534 domain-containing protein</fullName>
    </recommendedName>
</protein>
<dbReference type="EMBL" id="JARJCM010000008">
    <property type="protein sequence ID" value="KAJ7044025.1"/>
    <property type="molecule type" value="Genomic_DNA"/>
</dbReference>
<dbReference type="AlphaFoldDB" id="A0AAD6TF63"/>
<keyword evidence="1" id="KW-0472">Membrane</keyword>
<gene>
    <name evidence="3" type="ORF">C8F04DRAFT_686861</name>
</gene>
<feature type="transmembrane region" description="Helical" evidence="1">
    <location>
        <begin position="118"/>
        <end position="140"/>
    </location>
</feature>
<keyword evidence="4" id="KW-1185">Reference proteome</keyword>
<dbReference type="Pfam" id="PF20152">
    <property type="entry name" value="DUF6534"/>
    <property type="match status" value="1"/>
</dbReference>
<feature type="transmembrane region" description="Helical" evidence="1">
    <location>
        <begin position="12"/>
        <end position="36"/>
    </location>
</feature>
<dbReference type="Proteomes" id="UP001218188">
    <property type="component" value="Unassembled WGS sequence"/>
</dbReference>
<evidence type="ECO:0000259" key="2">
    <source>
        <dbReference type="Pfam" id="PF20152"/>
    </source>
</evidence>